<dbReference type="InterPro" id="IPR013328">
    <property type="entry name" value="6PGD_dom2"/>
</dbReference>
<proteinExistence type="inferred from homology"/>
<dbReference type="InterPro" id="IPR008927">
    <property type="entry name" value="6-PGluconate_DH-like_C_sf"/>
</dbReference>
<keyword evidence="2 7" id="KW-0560">Oxidoreductase</keyword>
<evidence type="ECO:0000256" key="3">
    <source>
        <dbReference type="ARBA" id="ARBA00023027"/>
    </source>
</evidence>
<dbReference type="GO" id="GO:0008679">
    <property type="term" value="F:2-hydroxy-3-oxopropionate reductase activity"/>
    <property type="evidence" value="ECO:0007669"/>
    <property type="project" value="UniProtKB-EC"/>
</dbReference>
<dbReference type="GO" id="GO:0051287">
    <property type="term" value="F:NAD binding"/>
    <property type="evidence" value="ECO:0007669"/>
    <property type="project" value="InterPro"/>
</dbReference>
<sequence>MKDGKPIIGFIGLGVMGNSMASNILKGGYDLVVYNRTKSKGDNLVAQGAEWRDDPAGVARESDIIISMVGYPDDVEEIYFGENGIIKNIKRDGIVVDMTTSRPSLAKKIYEEAKKKGVYSLDAPVSGGDIGARNGVLSIMVGGDEKIFKRVLPVFRLMGKNIVWQGAAGAGQHTKMCNQIAIAGNMMGVCETMAYARKSGLDPERVLESIETGAAGSWSLSNLAPRMIKGDFEPGFYVKHFIKDMNIALSEAENMNLDTPALKLAKSLYDELEKQGKGSCGTQVLYKLIDG</sequence>
<evidence type="ECO:0000313" key="8">
    <source>
        <dbReference type="Proteomes" id="UP000237798"/>
    </source>
</evidence>
<feature type="domain" description="6-phosphogluconate dehydrogenase NADP-binding" evidence="5">
    <location>
        <begin position="8"/>
        <end position="166"/>
    </location>
</feature>
<keyword evidence="3" id="KW-0520">NAD</keyword>
<evidence type="ECO:0000259" key="5">
    <source>
        <dbReference type="Pfam" id="PF03446"/>
    </source>
</evidence>
<dbReference type="Gene3D" id="3.40.50.720">
    <property type="entry name" value="NAD(P)-binding Rossmann-like Domain"/>
    <property type="match status" value="1"/>
</dbReference>
<dbReference type="PANTHER" id="PTHR43060:SF15">
    <property type="entry name" value="3-HYDROXYISOBUTYRATE DEHYDROGENASE-LIKE 1, MITOCHONDRIAL-RELATED"/>
    <property type="match status" value="1"/>
</dbReference>
<dbReference type="PROSITE" id="PS00895">
    <property type="entry name" value="3_HYDROXYISOBUT_DH"/>
    <property type="match status" value="1"/>
</dbReference>
<name>A0A2T0BMX7_9CLOT</name>
<dbReference type="SUPFAM" id="SSF48179">
    <property type="entry name" value="6-phosphogluconate dehydrogenase C-terminal domain-like"/>
    <property type="match status" value="1"/>
</dbReference>
<dbReference type="Gene3D" id="1.10.1040.10">
    <property type="entry name" value="N-(1-d-carboxylethyl)-l-norvaline Dehydrogenase, domain 2"/>
    <property type="match status" value="1"/>
</dbReference>
<evidence type="ECO:0000313" key="7">
    <source>
        <dbReference type="EMBL" id="PRR85203.1"/>
    </source>
</evidence>
<dbReference type="EC" id="1.1.1.60" evidence="7"/>
<dbReference type="RefSeq" id="WP_106009444.1">
    <property type="nucleotide sequence ID" value="NZ_JALCPJ010000002.1"/>
</dbReference>
<gene>
    <name evidence="7" type="primary">glxR</name>
    <name evidence="7" type="ORF">CLLU_18470</name>
</gene>
<evidence type="ECO:0000256" key="4">
    <source>
        <dbReference type="PIRSR" id="PIRSR000103-1"/>
    </source>
</evidence>
<dbReference type="Pfam" id="PF14833">
    <property type="entry name" value="NAD_binding_11"/>
    <property type="match status" value="1"/>
</dbReference>
<dbReference type="InterPro" id="IPR029154">
    <property type="entry name" value="HIBADH-like_NADP-bd"/>
</dbReference>
<reference evidence="7 8" key="1">
    <citation type="submission" date="2018-03" db="EMBL/GenBank/DDBJ databases">
        <title>Genome sequence of Clostridium luticellarii DSM 29923.</title>
        <authorList>
            <person name="Poehlein A."/>
            <person name="Daniel R."/>
        </authorList>
    </citation>
    <scope>NUCLEOTIDE SEQUENCE [LARGE SCALE GENOMIC DNA]</scope>
    <source>
        <strain evidence="7 8">DSM 29923</strain>
    </source>
</reference>
<dbReference type="Proteomes" id="UP000237798">
    <property type="component" value="Unassembled WGS sequence"/>
</dbReference>
<dbReference type="InterPro" id="IPR006115">
    <property type="entry name" value="6PGDH_NADP-bd"/>
</dbReference>
<dbReference type="InterPro" id="IPR002204">
    <property type="entry name" value="3-OH-isobutyrate_DH-rel_CS"/>
</dbReference>
<dbReference type="InterPro" id="IPR036291">
    <property type="entry name" value="NAD(P)-bd_dom_sf"/>
</dbReference>
<dbReference type="EMBL" id="PVXP01000022">
    <property type="protein sequence ID" value="PRR85203.1"/>
    <property type="molecule type" value="Genomic_DNA"/>
</dbReference>
<comment type="caution">
    <text evidence="7">The sequence shown here is derived from an EMBL/GenBank/DDBJ whole genome shotgun (WGS) entry which is preliminary data.</text>
</comment>
<dbReference type="PANTHER" id="PTHR43060">
    <property type="entry name" value="3-HYDROXYISOBUTYRATE DEHYDROGENASE-LIKE 1, MITOCHONDRIAL-RELATED"/>
    <property type="match status" value="1"/>
</dbReference>
<dbReference type="SUPFAM" id="SSF51735">
    <property type="entry name" value="NAD(P)-binding Rossmann-fold domains"/>
    <property type="match status" value="1"/>
</dbReference>
<dbReference type="GO" id="GO:0050661">
    <property type="term" value="F:NADP binding"/>
    <property type="evidence" value="ECO:0007669"/>
    <property type="project" value="InterPro"/>
</dbReference>
<evidence type="ECO:0000256" key="1">
    <source>
        <dbReference type="ARBA" id="ARBA00009080"/>
    </source>
</evidence>
<keyword evidence="8" id="KW-1185">Reference proteome</keyword>
<dbReference type="OrthoDB" id="9786703at2"/>
<accession>A0A2T0BMX7</accession>
<evidence type="ECO:0000259" key="6">
    <source>
        <dbReference type="Pfam" id="PF14833"/>
    </source>
</evidence>
<dbReference type="PIRSF" id="PIRSF000103">
    <property type="entry name" value="HIBADH"/>
    <property type="match status" value="1"/>
</dbReference>
<comment type="similarity">
    <text evidence="1">Belongs to the HIBADH-related family.</text>
</comment>
<feature type="active site" evidence="4">
    <location>
        <position position="175"/>
    </location>
</feature>
<dbReference type="Pfam" id="PF03446">
    <property type="entry name" value="NAD_binding_2"/>
    <property type="match status" value="1"/>
</dbReference>
<evidence type="ECO:0000256" key="2">
    <source>
        <dbReference type="ARBA" id="ARBA00023002"/>
    </source>
</evidence>
<dbReference type="InterPro" id="IPR015815">
    <property type="entry name" value="HIBADH-related"/>
</dbReference>
<feature type="domain" description="3-hydroxyisobutyrate dehydrogenase-like NAD-binding" evidence="6">
    <location>
        <begin position="169"/>
        <end position="288"/>
    </location>
</feature>
<dbReference type="GO" id="GO:0016054">
    <property type="term" value="P:organic acid catabolic process"/>
    <property type="evidence" value="ECO:0007669"/>
    <property type="project" value="UniProtKB-ARBA"/>
</dbReference>
<protein>
    <submittedName>
        <fullName evidence="7">2-hydroxy-3-oxopropionate reductase</fullName>
        <ecNumber evidence="7">1.1.1.60</ecNumber>
    </submittedName>
</protein>
<dbReference type="AlphaFoldDB" id="A0A2T0BMX7"/>
<organism evidence="7 8">
    <name type="scientific">Clostridium luticellarii</name>
    <dbReference type="NCBI Taxonomy" id="1691940"/>
    <lineage>
        <taxon>Bacteria</taxon>
        <taxon>Bacillati</taxon>
        <taxon>Bacillota</taxon>
        <taxon>Clostridia</taxon>
        <taxon>Eubacteriales</taxon>
        <taxon>Clostridiaceae</taxon>
        <taxon>Clostridium</taxon>
    </lineage>
</organism>